<feature type="region of interest" description="Disordered" evidence="1">
    <location>
        <begin position="237"/>
        <end position="284"/>
    </location>
</feature>
<feature type="region of interest" description="Disordered" evidence="1">
    <location>
        <begin position="471"/>
        <end position="512"/>
    </location>
</feature>
<feature type="region of interest" description="Disordered" evidence="1">
    <location>
        <begin position="873"/>
        <end position="894"/>
    </location>
</feature>
<gene>
    <name evidence="2" type="ORF">Aory04_000144100</name>
</gene>
<protein>
    <submittedName>
        <fullName evidence="2">Unnamed protein product</fullName>
    </submittedName>
</protein>
<sequence length="894" mass="100503">MELPPVSTDRVTYPGNKTDIEDQEQPLEEESQSGDMDPLEDVITSRGLQERAGLQLDQVLKVQQLNEASDFTVTDLDKNVTTNTCQESTDMSTSSKDEMVLCSGQLIYSKNQQEPLEKKKIRTEAIAFIRARTQARLARLEALSEEVLLNPTSEQYQYHPNESNRLSIPLQFPAGPNITSTVMMEPVQASKKKKKKKSKKKPKKRLPLDIGNIDSPSNHALNQAGLSVRVPNVQLLSEEAPPSDDPSCSTQSQDLSEPSPSPYSQEADPKTEHPISTKPGKDFTAPYATQYEDRLQVEHKDTIECHEGHSTERVLGTGTREQTYRDALLGTIDRRDKRVSCTDPTTKFDTAEHNAALHAHPAPLAIEEWPSITGDTPAERDTREKMPKASSSIDSGQDEEVSSTMSSACAQPSRLGQSTRKTKASSKEKLPPIQEVTSEALQGYPHVNPHSPHAERGSISSEIQCHLTCTPKSSKSTSTGWTSAEPQGTPQTESSEIEATETKNHHQKISTETRNVVISQTKGSHAHPSSSLSSERLGRCTTTVQKYISTQKPEGFFWQLDSHGFPCAKARCEKRCNLWDGATVICPRCGPFSEIRYCCKEHLLEDIKYHWLYCGQMTFEHPCRENSIPRDVRDGPPLVPCLHPYDTPERHRQAAYFNVKAREGDYFIFSDWTDLVTAGFPESNVEVRCSSRVIYTIRFEDANEKDRFRRVLATCLFSTSTSLIYHLYLLITYFLAVTIEVTELIDYLFRLIRDKLRSQSAPIELEAALKYQFQQEYCVTIQQHITGERHACVTDWDGRNRRNCQDAICRAEYRRLLGSLGGKGHCQLIDHLEGSYWILRAARTTHPDVTDAKARMRGEGFSDVADEDRREFRRGAGWDGAGTGDLEIEGINDD</sequence>
<feature type="compositionally biased region" description="Acidic residues" evidence="1">
    <location>
        <begin position="21"/>
        <end position="39"/>
    </location>
</feature>
<dbReference type="AlphaFoldDB" id="A0AAN5BTI4"/>
<feature type="compositionally biased region" description="Polar residues" evidence="1">
    <location>
        <begin position="246"/>
        <end position="264"/>
    </location>
</feature>
<dbReference type="EMBL" id="BSYA01000009">
    <property type="protein sequence ID" value="GMG24140.1"/>
    <property type="molecule type" value="Genomic_DNA"/>
</dbReference>
<evidence type="ECO:0000313" key="2">
    <source>
        <dbReference type="EMBL" id="GMG24140.1"/>
    </source>
</evidence>
<organism evidence="2 3">
    <name type="scientific">Aspergillus oryzae</name>
    <name type="common">Yellow koji mold</name>
    <dbReference type="NCBI Taxonomy" id="5062"/>
    <lineage>
        <taxon>Eukaryota</taxon>
        <taxon>Fungi</taxon>
        <taxon>Dikarya</taxon>
        <taxon>Ascomycota</taxon>
        <taxon>Pezizomycotina</taxon>
        <taxon>Eurotiomycetes</taxon>
        <taxon>Eurotiomycetidae</taxon>
        <taxon>Eurotiales</taxon>
        <taxon>Aspergillaceae</taxon>
        <taxon>Aspergillus</taxon>
        <taxon>Aspergillus subgen. Circumdati</taxon>
    </lineage>
</organism>
<dbReference type="Proteomes" id="UP001165205">
    <property type="component" value="Unassembled WGS sequence"/>
</dbReference>
<feature type="compositionally biased region" description="Low complexity" evidence="1">
    <location>
        <begin position="471"/>
        <end position="483"/>
    </location>
</feature>
<feature type="region of interest" description="Disordered" evidence="1">
    <location>
        <begin position="369"/>
        <end position="433"/>
    </location>
</feature>
<comment type="caution">
    <text evidence="2">The sequence shown here is derived from an EMBL/GenBank/DDBJ whole genome shotgun (WGS) entry which is preliminary data.</text>
</comment>
<feature type="region of interest" description="Disordered" evidence="1">
    <location>
        <begin position="1"/>
        <end position="39"/>
    </location>
</feature>
<feature type="compositionally biased region" description="Polar residues" evidence="1">
    <location>
        <begin position="484"/>
        <end position="494"/>
    </location>
</feature>
<accession>A0AAN5BTI4</accession>
<feature type="region of interest" description="Disordered" evidence="1">
    <location>
        <begin position="182"/>
        <end position="220"/>
    </location>
</feature>
<evidence type="ECO:0000256" key="1">
    <source>
        <dbReference type="SAM" id="MobiDB-lite"/>
    </source>
</evidence>
<proteinExistence type="predicted"/>
<name>A0AAN5BTI4_ASPOZ</name>
<feature type="compositionally biased region" description="Basic and acidic residues" evidence="1">
    <location>
        <begin position="377"/>
        <end position="387"/>
    </location>
</feature>
<feature type="compositionally biased region" description="Basic and acidic residues" evidence="1">
    <location>
        <begin position="267"/>
        <end position="281"/>
    </location>
</feature>
<feature type="compositionally biased region" description="Basic residues" evidence="1">
    <location>
        <begin position="190"/>
        <end position="205"/>
    </location>
</feature>
<reference evidence="2" key="1">
    <citation type="submission" date="2023-04" db="EMBL/GenBank/DDBJ databases">
        <title>Aspergillus oryzae NBRC 4228.</title>
        <authorList>
            <person name="Ichikawa N."/>
            <person name="Sato H."/>
            <person name="Tonouchi N."/>
        </authorList>
    </citation>
    <scope>NUCLEOTIDE SEQUENCE</scope>
    <source>
        <strain evidence="2">NBRC 4228</strain>
    </source>
</reference>
<evidence type="ECO:0000313" key="3">
    <source>
        <dbReference type="Proteomes" id="UP001165205"/>
    </source>
</evidence>
<feature type="compositionally biased region" description="Polar residues" evidence="1">
    <location>
        <begin position="402"/>
        <end position="419"/>
    </location>
</feature>